<accession>A0ABQ5U4F3</accession>
<dbReference type="RefSeq" id="WP_169560779.1">
    <property type="nucleotide sequence ID" value="NZ_BSNF01000006.1"/>
</dbReference>
<dbReference type="InterPro" id="IPR036884">
    <property type="entry name" value="2Fe-2S-bd_dom_sf"/>
</dbReference>
<dbReference type="Gene3D" id="3.10.20.30">
    <property type="match status" value="1"/>
</dbReference>
<keyword evidence="2" id="KW-0479">Metal-binding</keyword>
<dbReference type="InterPro" id="IPR046867">
    <property type="entry name" value="AldOxase/xan_DH_MoCoBD2"/>
</dbReference>
<dbReference type="PANTHER" id="PTHR11908:SF157">
    <property type="entry name" value="XANTHINE DEHYDROGENASE SUBUNIT D-RELATED"/>
    <property type="match status" value="1"/>
</dbReference>
<dbReference type="InterPro" id="IPR037165">
    <property type="entry name" value="AldOxase/xan_DH_Mopterin-bd_sf"/>
</dbReference>
<name>A0ABQ5U4F3_9PROT</name>
<dbReference type="SMART" id="SM01008">
    <property type="entry name" value="Ald_Xan_dh_C"/>
    <property type="match status" value="1"/>
</dbReference>
<dbReference type="SUPFAM" id="SSF56003">
    <property type="entry name" value="Molybdenum cofactor-binding domain"/>
    <property type="match status" value="1"/>
</dbReference>
<dbReference type="InterPro" id="IPR002888">
    <property type="entry name" value="2Fe-2S-bd"/>
</dbReference>
<comment type="similarity">
    <text evidence="1">Belongs to the xanthine dehydrogenase family.</text>
</comment>
<reference evidence="6" key="2">
    <citation type="submission" date="2023-01" db="EMBL/GenBank/DDBJ databases">
        <title>Draft genome sequence of Sneathiella chinensis strain NBRC 103408.</title>
        <authorList>
            <person name="Sun Q."/>
            <person name="Mori K."/>
        </authorList>
    </citation>
    <scope>NUCLEOTIDE SEQUENCE</scope>
    <source>
        <strain evidence="6">NBRC 103408</strain>
    </source>
</reference>
<dbReference type="PANTHER" id="PTHR11908">
    <property type="entry name" value="XANTHINE DEHYDROGENASE"/>
    <property type="match status" value="1"/>
</dbReference>
<evidence type="ECO:0000259" key="5">
    <source>
        <dbReference type="PROSITE" id="PS51085"/>
    </source>
</evidence>
<dbReference type="InterPro" id="IPR036856">
    <property type="entry name" value="Ald_Oxase/Xan_DH_a/b_sf"/>
</dbReference>
<proteinExistence type="inferred from homology"/>
<dbReference type="PROSITE" id="PS51085">
    <property type="entry name" value="2FE2S_FER_2"/>
    <property type="match status" value="1"/>
</dbReference>
<evidence type="ECO:0000313" key="6">
    <source>
        <dbReference type="EMBL" id="GLQ06631.1"/>
    </source>
</evidence>
<evidence type="ECO:0000256" key="2">
    <source>
        <dbReference type="ARBA" id="ARBA00022723"/>
    </source>
</evidence>
<keyword evidence="7" id="KW-1185">Reference proteome</keyword>
<dbReference type="InterPro" id="IPR036010">
    <property type="entry name" value="2Fe-2S_ferredoxin-like_sf"/>
</dbReference>
<dbReference type="PROSITE" id="PS00197">
    <property type="entry name" value="2FE2S_FER_1"/>
    <property type="match status" value="1"/>
</dbReference>
<dbReference type="SUPFAM" id="SSF54292">
    <property type="entry name" value="2Fe-2S ferredoxin-like"/>
    <property type="match status" value="1"/>
</dbReference>
<dbReference type="Pfam" id="PF01315">
    <property type="entry name" value="Ald_Xan_dh_C"/>
    <property type="match status" value="1"/>
</dbReference>
<evidence type="ECO:0000256" key="3">
    <source>
        <dbReference type="ARBA" id="ARBA00023002"/>
    </source>
</evidence>
<comment type="caution">
    <text evidence="6">The sequence shown here is derived from an EMBL/GenBank/DDBJ whole genome shotgun (WGS) entry which is preliminary data.</text>
</comment>
<keyword evidence="4" id="KW-0408">Iron</keyword>
<dbReference type="SUPFAM" id="SSF47741">
    <property type="entry name" value="CO dehydrogenase ISP C-domain like"/>
    <property type="match status" value="1"/>
</dbReference>
<evidence type="ECO:0000256" key="1">
    <source>
        <dbReference type="ARBA" id="ARBA00006849"/>
    </source>
</evidence>
<dbReference type="Pfam" id="PF02738">
    <property type="entry name" value="MoCoBD_1"/>
    <property type="match status" value="1"/>
</dbReference>
<dbReference type="InterPro" id="IPR001041">
    <property type="entry name" value="2Fe-2S_ferredoxin-type"/>
</dbReference>
<dbReference type="CDD" id="cd00207">
    <property type="entry name" value="fer2"/>
    <property type="match status" value="1"/>
</dbReference>
<dbReference type="InterPro" id="IPR016208">
    <property type="entry name" value="Ald_Oxase/xanthine_DH-like"/>
</dbReference>
<dbReference type="InterPro" id="IPR012675">
    <property type="entry name" value="Beta-grasp_dom_sf"/>
</dbReference>
<dbReference type="Gene3D" id="3.90.1170.50">
    <property type="entry name" value="Aldehyde oxidase/xanthine dehydrogenase, a/b hammerhead"/>
    <property type="match status" value="1"/>
</dbReference>
<dbReference type="Pfam" id="PF01799">
    <property type="entry name" value="Fer2_2"/>
    <property type="match status" value="1"/>
</dbReference>
<dbReference type="Pfam" id="PF20256">
    <property type="entry name" value="MoCoBD_2"/>
    <property type="match status" value="1"/>
</dbReference>
<dbReference type="InterPro" id="IPR000674">
    <property type="entry name" value="Ald_Oxase/Xan_DH_a/b"/>
</dbReference>
<dbReference type="Pfam" id="PF00111">
    <property type="entry name" value="Fer2"/>
    <property type="match status" value="1"/>
</dbReference>
<reference evidence="6" key="1">
    <citation type="journal article" date="2014" name="Int. J. Syst. Evol. Microbiol.">
        <title>Complete genome of a new Firmicutes species belonging to the dominant human colonic microbiota ('Ruminococcus bicirculans') reveals two chromosomes and a selective capacity to utilize plant glucans.</title>
        <authorList>
            <consortium name="NISC Comparative Sequencing Program"/>
            <person name="Wegmann U."/>
            <person name="Louis P."/>
            <person name="Goesmann A."/>
            <person name="Henrissat B."/>
            <person name="Duncan S.H."/>
            <person name="Flint H.J."/>
        </authorList>
    </citation>
    <scope>NUCLEOTIDE SEQUENCE</scope>
    <source>
        <strain evidence="6">NBRC 103408</strain>
    </source>
</reference>
<dbReference type="EMBL" id="BSNF01000006">
    <property type="protein sequence ID" value="GLQ06631.1"/>
    <property type="molecule type" value="Genomic_DNA"/>
</dbReference>
<dbReference type="Gene3D" id="1.10.150.120">
    <property type="entry name" value="[2Fe-2S]-binding domain"/>
    <property type="match status" value="1"/>
</dbReference>
<keyword evidence="3" id="KW-0560">Oxidoreductase</keyword>
<feature type="domain" description="2Fe-2S ferredoxin-type" evidence="5">
    <location>
        <begin position="3"/>
        <end position="79"/>
    </location>
</feature>
<dbReference type="InterPro" id="IPR008274">
    <property type="entry name" value="AldOxase/xan_DH_MoCoBD1"/>
</dbReference>
<sequence length="913" mass="95991">MTSTISFKVNGARARVDVSPVKRLSDVLRDDLGLTGTKVGCNAGDCGACTVLLDGEQVCSCLTAAGQVEGRSVTTVEGLAPTGVLNDLQASFKRHGAAQCGICSPGMLMAASSLLSRCSSPTRTQVEDALGGVLCRCTGYQKIVEAVMDAGGQGEALTCPGAGAAVGAPLAKLDADPKLTGAEKYGADSIPKDALWVRIFRSPHAFAHVRLGDFGDLVAATDGLEDILTHEDIPFNRFGIYPVGKDQPVLTEGLVRYRGDALVAAVGTRQAVQSLQLADLPVTFEAMPPLTGVAEAKASDAFQLHEDKPGNILIEGAVRKGEAKAAFESAAARSEGAFTTHFVEHAYIEPEAGWARPVGDRVEVHVTTQAVHMDRDEIASVLQIPKDRVRVIPTACGGGFGGKLDVSVQPILAVAAMKYGRAVACVYERPDSMASSTKRHPSEITCRFAADEQGLLVSSELIADFNTGAYASWGPTVAGRVPVHGSGPYFVPNVHNIGRGVFTNGPPAGAFRGFGVPQAAIAHECMMDDLAEQLTLDRLEIRLRNALRPGQPTATGQVLTHSAGMAPCLEALKEPWAELNRQADGFNRASSGSLRQGVGIGAMWYGIGNTALSNPSTMEVGIDPGGQIVFFNGAVDIGQGSNTILAQICADAAGLPVEAFTYIMGDSDLTEDAGKTSASRQTFVSGKAAEQAGQDLRLSILRHVNAGEGARITLLPGCLVVEDDSARHEIHLEDLPRQDKGMVFMGRGNFDPPTRPLDENGQGDPYATYGFAAQIALVEVDTDLGTTRVRKIVAAHDVGRAINPQQVEGQIHGGIAQGMGLALMEEYVPGVTENLHDYLIPTFGDMPAMEVIIVEDEEPLGPYGAKGVGEPGLVPTAPAIFGAVRHATGVRVTEAPLLPHKLKAALTNQEARK</sequence>
<dbReference type="Gene3D" id="3.30.365.10">
    <property type="entry name" value="Aldehyde oxidase/xanthine dehydrogenase, molybdopterin binding domain"/>
    <property type="match status" value="4"/>
</dbReference>
<dbReference type="InterPro" id="IPR006058">
    <property type="entry name" value="2Fe2S_fd_BS"/>
</dbReference>
<gene>
    <name evidence="6" type="ORF">GCM10007924_18520</name>
</gene>
<protein>
    <submittedName>
        <fullName evidence="6">Aldehyde oxidase</fullName>
    </submittedName>
</protein>
<evidence type="ECO:0000256" key="4">
    <source>
        <dbReference type="ARBA" id="ARBA00023004"/>
    </source>
</evidence>
<dbReference type="Proteomes" id="UP001161409">
    <property type="component" value="Unassembled WGS sequence"/>
</dbReference>
<evidence type="ECO:0000313" key="7">
    <source>
        <dbReference type="Proteomes" id="UP001161409"/>
    </source>
</evidence>
<organism evidence="6 7">
    <name type="scientific">Sneathiella chinensis</name>
    <dbReference type="NCBI Taxonomy" id="349750"/>
    <lineage>
        <taxon>Bacteria</taxon>
        <taxon>Pseudomonadati</taxon>
        <taxon>Pseudomonadota</taxon>
        <taxon>Alphaproteobacteria</taxon>
        <taxon>Sneathiellales</taxon>
        <taxon>Sneathiellaceae</taxon>
        <taxon>Sneathiella</taxon>
    </lineage>
</organism>
<dbReference type="SUPFAM" id="SSF54665">
    <property type="entry name" value="CO dehydrogenase molybdoprotein N-domain-like"/>
    <property type="match status" value="1"/>
</dbReference>